<dbReference type="Gene3D" id="1.10.10.60">
    <property type="entry name" value="Homeodomain-like"/>
    <property type="match status" value="1"/>
</dbReference>
<dbReference type="InterPro" id="IPR025943">
    <property type="entry name" value="Sigma_54_int_dom_ATP-bd_2"/>
</dbReference>
<evidence type="ECO:0000256" key="3">
    <source>
        <dbReference type="ARBA" id="ARBA00023015"/>
    </source>
</evidence>
<keyword evidence="1" id="KW-0547">Nucleotide-binding</keyword>
<dbReference type="InterPro" id="IPR003018">
    <property type="entry name" value="GAF"/>
</dbReference>
<dbReference type="Gene3D" id="3.40.50.300">
    <property type="entry name" value="P-loop containing nucleotide triphosphate hydrolases"/>
    <property type="match status" value="1"/>
</dbReference>
<evidence type="ECO:0000313" key="7">
    <source>
        <dbReference type="EMBL" id="KOO39209.1"/>
    </source>
</evidence>
<evidence type="ECO:0000256" key="1">
    <source>
        <dbReference type="ARBA" id="ARBA00022741"/>
    </source>
</evidence>
<dbReference type="Gene3D" id="1.10.8.60">
    <property type="match status" value="1"/>
</dbReference>
<dbReference type="InterPro" id="IPR025944">
    <property type="entry name" value="Sigma_54_int_dom_CS"/>
</dbReference>
<dbReference type="Gene3D" id="3.30.450.40">
    <property type="match status" value="1"/>
</dbReference>
<dbReference type="InterPro" id="IPR002197">
    <property type="entry name" value="HTH_Fis"/>
</dbReference>
<protein>
    <submittedName>
        <fullName evidence="7">Acetoin dehydrogenase</fullName>
    </submittedName>
</protein>
<dbReference type="InterPro" id="IPR027417">
    <property type="entry name" value="P-loop_NTPase"/>
</dbReference>
<dbReference type="PATRIC" id="fig|136160.3.peg.2476"/>
<dbReference type="PROSITE" id="PS00688">
    <property type="entry name" value="SIGMA54_INTERACT_3"/>
    <property type="match status" value="1"/>
</dbReference>
<dbReference type="PRINTS" id="PR01590">
    <property type="entry name" value="HTHFIS"/>
</dbReference>
<name>A0A0M0KK63_ALKHA</name>
<feature type="domain" description="Sigma-54 factor interaction" evidence="6">
    <location>
        <begin position="311"/>
        <end position="536"/>
    </location>
</feature>
<dbReference type="InterPro" id="IPR002078">
    <property type="entry name" value="Sigma_54_int"/>
</dbReference>
<dbReference type="GO" id="GO:0005524">
    <property type="term" value="F:ATP binding"/>
    <property type="evidence" value="ECO:0007669"/>
    <property type="project" value="UniProtKB-KW"/>
</dbReference>
<reference evidence="7" key="1">
    <citation type="submission" date="2015-08" db="EMBL/GenBank/DDBJ databases">
        <title>Complete DNA Sequence of Pseudomonas syringae pv. actinidiae, the Causal Agent of Kiwifruit Canker Disease.</title>
        <authorList>
            <person name="Rikkerink E.H.A."/>
            <person name="Fineran P.C."/>
        </authorList>
    </citation>
    <scope>NUCLEOTIDE SEQUENCE</scope>
    <source>
        <strain evidence="7">DSM 13666</strain>
    </source>
</reference>
<keyword evidence="4" id="KW-0238">DNA-binding</keyword>
<dbReference type="PANTHER" id="PTHR32071:SF101">
    <property type="entry name" value="ACETOIN DEHYDROGENASE OPERON TRANSCRIPTIONAL ACTIVATOR ACOR"/>
    <property type="match status" value="1"/>
</dbReference>
<dbReference type="Pfam" id="PF02954">
    <property type="entry name" value="HTH_8"/>
    <property type="match status" value="1"/>
</dbReference>
<evidence type="ECO:0000259" key="6">
    <source>
        <dbReference type="PROSITE" id="PS50045"/>
    </source>
</evidence>
<dbReference type="GeneID" id="87597433"/>
<dbReference type="SMART" id="SM00382">
    <property type="entry name" value="AAA"/>
    <property type="match status" value="1"/>
</dbReference>
<evidence type="ECO:0000256" key="5">
    <source>
        <dbReference type="ARBA" id="ARBA00023163"/>
    </source>
</evidence>
<dbReference type="PROSITE" id="PS00676">
    <property type="entry name" value="SIGMA54_INTERACT_2"/>
    <property type="match status" value="1"/>
</dbReference>
<dbReference type="InterPro" id="IPR058031">
    <property type="entry name" value="AAA_lid_NorR"/>
</dbReference>
<comment type="caution">
    <text evidence="7">The sequence shown here is derived from an EMBL/GenBank/DDBJ whole genome shotgun (WGS) entry which is preliminary data.</text>
</comment>
<dbReference type="Pfam" id="PF25601">
    <property type="entry name" value="AAA_lid_14"/>
    <property type="match status" value="1"/>
</dbReference>
<dbReference type="PANTHER" id="PTHR32071">
    <property type="entry name" value="TRANSCRIPTIONAL REGULATORY PROTEIN"/>
    <property type="match status" value="1"/>
</dbReference>
<keyword evidence="5" id="KW-0804">Transcription</keyword>
<gene>
    <name evidence="7" type="ORF">AMD02_10430</name>
</gene>
<keyword evidence="2" id="KW-0067">ATP-binding</keyword>
<dbReference type="RefSeq" id="WP_053431269.1">
    <property type="nucleotide sequence ID" value="NZ_CP040441.1"/>
</dbReference>
<organism evidence="7">
    <name type="scientific">Halalkalibacterium halodurans</name>
    <name type="common">Bacillus halodurans</name>
    <dbReference type="NCBI Taxonomy" id="86665"/>
    <lineage>
        <taxon>Bacteria</taxon>
        <taxon>Bacillati</taxon>
        <taxon>Bacillota</taxon>
        <taxon>Bacilli</taxon>
        <taxon>Bacillales</taxon>
        <taxon>Bacillaceae</taxon>
        <taxon>Halalkalibacterium (ex Joshi et al. 2022)</taxon>
    </lineage>
</organism>
<sequence>MNHSLPLQTWKRFVKEGALDEARLRTRIYESWHRCKKAQVSPYLNKGTFVLNEKEFENQIEKNRRLLQLAQPHLQQIHDFIHSLGMMALIIDSDGYVLQITGHEHTVSKADRINFIEGVRWTEEAVGTNAIGTALKIEEPVVISGYEHYAVASHTWNCFAAPIRDEEGKVVGVIDVSCPSDRSHPYVLGMVTTIAYAIEKDFHVQAKQDELELMQQSMGLLSKQEPALICNQKGKVIGASSSIYEQLPHLVGCHMDELRLAGYKTQLKAPIFSKHDPMLAIGYFVRAERMEKSKKPFSLANTHKPFLFKGEPGVSKSFRQTLNLIQRVAKTDATVYLFGETGTGKEVTARTIHENSSRHEAPFVAINCGAIPKDLIGSELFGYVEGAFTGARRQGYKGKFEQAHGGTVFLDEIGEIPEAMQIALLRVLQERVITPIGGTKEIEVDIRLITATNKDLRQLVREGNFREDLYYRLNVFPIALPSLRERKEDIPHLIRYFCQQNGWELNLSKTLMAKLMSYHWPGNIRELLNILERIFILSDGGEREVSEFDSLLFEHHKGTEDSENEAVELTGPSANSLPFRERILKEKMIRALRDTNGNVTLAAKELDMPRSTFYKRLKKYNLS</sequence>
<dbReference type="GO" id="GO:0043565">
    <property type="term" value="F:sequence-specific DNA binding"/>
    <property type="evidence" value="ECO:0007669"/>
    <property type="project" value="InterPro"/>
</dbReference>
<dbReference type="SUPFAM" id="SSF52540">
    <property type="entry name" value="P-loop containing nucleoside triphosphate hydrolases"/>
    <property type="match status" value="1"/>
</dbReference>
<keyword evidence="3" id="KW-0805">Transcription regulation</keyword>
<dbReference type="InterPro" id="IPR003593">
    <property type="entry name" value="AAA+_ATPase"/>
</dbReference>
<proteinExistence type="predicted"/>
<dbReference type="SUPFAM" id="SSF46689">
    <property type="entry name" value="Homeodomain-like"/>
    <property type="match status" value="1"/>
</dbReference>
<accession>A0A0M0KK63</accession>
<dbReference type="FunFam" id="3.40.50.300:FF:000006">
    <property type="entry name" value="DNA-binding transcriptional regulator NtrC"/>
    <property type="match status" value="1"/>
</dbReference>
<dbReference type="Pfam" id="PF01590">
    <property type="entry name" value="GAF"/>
    <property type="match status" value="1"/>
</dbReference>
<dbReference type="InterPro" id="IPR009057">
    <property type="entry name" value="Homeodomain-like_sf"/>
</dbReference>
<dbReference type="AlphaFoldDB" id="A0A0M0KK63"/>
<dbReference type="InterPro" id="IPR029016">
    <property type="entry name" value="GAF-like_dom_sf"/>
</dbReference>
<dbReference type="Pfam" id="PF00158">
    <property type="entry name" value="Sigma54_activat"/>
    <property type="match status" value="1"/>
</dbReference>
<dbReference type="SUPFAM" id="SSF55781">
    <property type="entry name" value="GAF domain-like"/>
    <property type="match status" value="1"/>
</dbReference>
<dbReference type="EMBL" id="LILD01000001">
    <property type="protein sequence ID" value="KOO39209.1"/>
    <property type="molecule type" value="Genomic_DNA"/>
</dbReference>
<dbReference type="CDD" id="cd00009">
    <property type="entry name" value="AAA"/>
    <property type="match status" value="1"/>
</dbReference>
<dbReference type="PROSITE" id="PS50045">
    <property type="entry name" value="SIGMA54_INTERACT_4"/>
    <property type="match status" value="1"/>
</dbReference>
<evidence type="ECO:0000256" key="4">
    <source>
        <dbReference type="ARBA" id="ARBA00023125"/>
    </source>
</evidence>
<evidence type="ECO:0000256" key="2">
    <source>
        <dbReference type="ARBA" id="ARBA00022840"/>
    </source>
</evidence>
<dbReference type="GO" id="GO:0006355">
    <property type="term" value="P:regulation of DNA-templated transcription"/>
    <property type="evidence" value="ECO:0007669"/>
    <property type="project" value="InterPro"/>
</dbReference>